<dbReference type="PANTHER" id="PTHR45798">
    <property type="entry name" value="RING-H2 FINGER PROTEIN ATL61-RELATED-RELATED"/>
    <property type="match status" value="1"/>
</dbReference>
<dbReference type="SUPFAM" id="SSF57850">
    <property type="entry name" value="RING/U-box"/>
    <property type="match status" value="1"/>
</dbReference>
<dbReference type="Proteomes" id="UP000626109">
    <property type="component" value="Unassembled WGS sequence"/>
</dbReference>
<reference evidence="7" key="1">
    <citation type="submission" date="2021-02" db="EMBL/GenBank/DDBJ databases">
        <authorList>
            <person name="Dougan E. K."/>
            <person name="Rhodes N."/>
            <person name="Thang M."/>
            <person name="Chan C."/>
        </authorList>
    </citation>
    <scope>NUCLEOTIDE SEQUENCE</scope>
</reference>
<evidence type="ECO:0000256" key="1">
    <source>
        <dbReference type="ARBA" id="ARBA00022723"/>
    </source>
</evidence>
<evidence type="ECO:0000313" key="7">
    <source>
        <dbReference type="EMBL" id="CAE8742857.1"/>
    </source>
</evidence>
<name>A0A813M3S5_POLGL</name>
<dbReference type="AlphaFoldDB" id="A0A813M3S5"/>
<dbReference type="Pfam" id="PF13639">
    <property type="entry name" value="zf-RING_2"/>
    <property type="match status" value="1"/>
</dbReference>
<gene>
    <name evidence="7" type="ORF">PGLA2088_LOCUS51149</name>
</gene>
<organism evidence="7 8">
    <name type="scientific">Polarella glacialis</name>
    <name type="common">Dinoflagellate</name>
    <dbReference type="NCBI Taxonomy" id="89957"/>
    <lineage>
        <taxon>Eukaryota</taxon>
        <taxon>Sar</taxon>
        <taxon>Alveolata</taxon>
        <taxon>Dinophyceae</taxon>
        <taxon>Suessiales</taxon>
        <taxon>Suessiaceae</taxon>
        <taxon>Polarella</taxon>
    </lineage>
</organism>
<dbReference type="InterPro" id="IPR013083">
    <property type="entry name" value="Znf_RING/FYVE/PHD"/>
</dbReference>
<keyword evidence="5" id="KW-0472">Membrane</keyword>
<feature type="domain" description="RING-type" evidence="6">
    <location>
        <begin position="74"/>
        <end position="118"/>
    </location>
</feature>
<accession>A0A813M3S5</accession>
<feature type="transmembrane region" description="Helical" evidence="5">
    <location>
        <begin position="12"/>
        <end position="32"/>
    </location>
</feature>
<evidence type="ECO:0000259" key="6">
    <source>
        <dbReference type="PROSITE" id="PS50089"/>
    </source>
</evidence>
<evidence type="ECO:0000256" key="2">
    <source>
        <dbReference type="ARBA" id="ARBA00022771"/>
    </source>
</evidence>
<comment type="caution">
    <text evidence="7">The sequence shown here is derived from an EMBL/GenBank/DDBJ whole genome shotgun (WGS) entry which is preliminary data.</text>
</comment>
<proteinExistence type="predicted"/>
<protein>
    <recommendedName>
        <fullName evidence="6">RING-type domain-containing protein</fullName>
    </recommendedName>
</protein>
<sequence>MSVLGSDAYDLALCILFGLFPLWVTLIALLLAHCQGVRSRHLHVAEQAEMELQLSQFPSNLDDTWQVAEPGEPCAICLVEMDCDELCRLLPCGHAFHATCIMQWWGRRSAARRCPVCRASHSRDAPSTI</sequence>
<dbReference type="EMBL" id="CAJNNW010037549">
    <property type="protein sequence ID" value="CAE8742857.1"/>
    <property type="molecule type" value="Genomic_DNA"/>
</dbReference>
<dbReference type="InterPro" id="IPR001841">
    <property type="entry name" value="Znf_RING"/>
</dbReference>
<dbReference type="InterPro" id="IPR052788">
    <property type="entry name" value="RING-type_E3_ligase_ATL"/>
</dbReference>
<evidence type="ECO:0000313" key="8">
    <source>
        <dbReference type="Proteomes" id="UP000626109"/>
    </source>
</evidence>
<dbReference type="PROSITE" id="PS50089">
    <property type="entry name" value="ZF_RING_2"/>
    <property type="match status" value="1"/>
</dbReference>
<keyword evidence="3" id="KW-0862">Zinc</keyword>
<keyword evidence="1" id="KW-0479">Metal-binding</keyword>
<keyword evidence="2 4" id="KW-0863">Zinc-finger</keyword>
<dbReference type="PANTHER" id="PTHR45798:SF88">
    <property type="entry name" value="RING-H2 FINGER PROTEIN ATL61-RELATED"/>
    <property type="match status" value="1"/>
</dbReference>
<keyword evidence="5" id="KW-0812">Transmembrane</keyword>
<dbReference type="SMART" id="SM00184">
    <property type="entry name" value="RING"/>
    <property type="match status" value="1"/>
</dbReference>
<keyword evidence="5" id="KW-1133">Transmembrane helix</keyword>
<evidence type="ECO:0000256" key="4">
    <source>
        <dbReference type="PROSITE-ProRule" id="PRU00175"/>
    </source>
</evidence>
<dbReference type="GO" id="GO:0008270">
    <property type="term" value="F:zinc ion binding"/>
    <property type="evidence" value="ECO:0007669"/>
    <property type="project" value="UniProtKB-KW"/>
</dbReference>
<evidence type="ECO:0000256" key="3">
    <source>
        <dbReference type="ARBA" id="ARBA00022833"/>
    </source>
</evidence>
<dbReference type="Gene3D" id="3.30.40.10">
    <property type="entry name" value="Zinc/RING finger domain, C3HC4 (zinc finger)"/>
    <property type="match status" value="1"/>
</dbReference>
<evidence type="ECO:0000256" key="5">
    <source>
        <dbReference type="SAM" id="Phobius"/>
    </source>
</evidence>